<feature type="transmembrane region" description="Helical" evidence="8">
    <location>
        <begin position="233"/>
        <end position="253"/>
    </location>
</feature>
<keyword evidence="6 8" id="KW-1133">Transmembrane helix</keyword>
<evidence type="ECO:0000256" key="4">
    <source>
        <dbReference type="ARBA" id="ARBA00022475"/>
    </source>
</evidence>
<feature type="transmembrane region" description="Helical" evidence="8">
    <location>
        <begin position="292"/>
        <end position="312"/>
    </location>
</feature>
<protein>
    <submittedName>
        <fullName evidence="9">AEC family transporter</fullName>
    </submittedName>
</protein>
<dbReference type="InterPro" id="IPR038770">
    <property type="entry name" value="Na+/solute_symporter_sf"/>
</dbReference>
<evidence type="ECO:0000313" key="9">
    <source>
        <dbReference type="EMBL" id="QPC41407.1"/>
    </source>
</evidence>
<keyword evidence="5 8" id="KW-0812">Transmembrane</keyword>
<feature type="transmembrane region" description="Helical" evidence="8">
    <location>
        <begin position="32"/>
        <end position="53"/>
    </location>
</feature>
<sequence>MGAIINLALPFFGLILLGYIAARMLDIEEKGLAWLNALVVYLCVPALIFQTVANAPFEKLANWQFILATTLSTYLVYLTAFAVAVYVLGQEISRGAIQGAAASYGNVGYIGLPLCVTAFGPEATVPAALIFCFDSILQFTATPLIVAFGVRQQNQDVTMRQVGRQIVRTIFTHPFIVATLAGILASALSLDLPGAIDNLLEMLVGGAAPAALFALGVTLALRRFTAIGREFPVLVILKTIVHPVLVFILVGAIASVDVIWLHVALLMAALPTAANVFVLATQFRSYVEGASSTILVTTIVAAGTIPALLYLMESNLLP</sequence>
<dbReference type="EMBL" id="CP058214">
    <property type="protein sequence ID" value="QPC41407.1"/>
    <property type="molecule type" value="Genomic_DNA"/>
</dbReference>
<accession>A0A7S8C171</accession>
<dbReference type="Proteomes" id="UP000593594">
    <property type="component" value="Chromosome"/>
</dbReference>
<evidence type="ECO:0000256" key="7">
    <source>
        <dbReference type="ARBA" id="ARBA00023136"/>
    </source>
</evidence>
<dbReference type="GO" id="GO:0005886">
    <property type="term" value="C:plasma membrane"/>
    <property type="evidence" value="ECO:0007669"/>
    <property type="project" value="UniProtKB-SubCell"/>
</dbReference>
<feature type="transmembrane region" description="Helical" evidence="8">
    <location>
        <begin position="101"/>
        <end position="121"/>
    </location>
</feature>
<feature type="transmembrane region" description="Helical" evidence="8">
    <location>
        <begin position="6"/>
        <end position="25"/>
    </location>
</feature>
<dbReference type="KEGG" id="kmn:HW532_00820"/>
<evidence type="ECO:0000256" key="6">
    <source>
        <dbReference type="ARBA" id="ARBA00022989"/>
    </source>
</evidence>
<keyword evidence="7 8" id="KW-0472">Membrane</keyword>
<dbReference type="Gene3D" id="1.20.1530.20">
    <property type="match status" value="1"/>
</dbReference>
<keyword evidence="4" id="KW-1003">Cell membrane</keyword>
<comment type="subcellular location">
    <subcellularLocation>
        <location evidence="1">Cell membrane</location>
        <topology evidence="1">Multi-pass membrane protein</topology>
    </subcellularLocation>
</comment>
<evidence type="ECO:0000313" key="10">
    <source>
        <dbReference type="Proteomes" id="UP000593594"/>
    </source>
</evidence>
<proteinExistence type="inferred from homology"/>
<evidence type="ECO:0000256" key="1">
    <source>
        <dbReference type="ARBA" id="ARBA00004651"/>
    </source>
</evidence>
<comment type="similarity">
    <text evidence="2">Belongs to the auxin efflux carrier (TC 2.A.69) family.</text>
</comment>
<feature type="transmembrane region" description="Helical" evidence="8">
    <location>
        <begin position="202"/>
        <end position="221"/>
    </location>
</feature>
<evidence type="ECO:0000256" key="2">
    <source>
        <dbReference type="ARBA" id="ARBA00010145"/>
    </source>
</evidence>
<dbReference type="PANTHER" id="PTHR36838:SF3">
    <property type="entry name" value="TRANSPORTER AUXIN EFFLUX CARRIER EC FAMILY"/>
    <property type="match status" value="1"/>
</dbReference>
<organism evidence="9 10">
    <name type="scientific">Kaustia mangrovi</name>
    <dbReference type="NCBI Taxonomy" id="2593653"/>
    <lineage>
        <taxon>Bacteria</taxon>
        <taxon>Pseudomonadati</taxon>
        <taxon>Pseudomonadota</taxon>
        <taxon>Alphaproteobacteria</taxon>
        <taxon>Hyphomicrobiales</taxon>
        <taxon>Parvibaculaceae</taxon>
        <taxon>Kaustia</taxon>
    </lineage>
</organism>
<dbReference type="Pfam" id="PF03547">
    <property type="entry name" value="Mem_trans"/>
    <property type="match status" value="1"/>
</dbReference>
<feature type="transmembrane region" description="Helical" evidence="8">
    <location>
        <begin position="259"/>
        <end position="280"/>
    </location>
</feature>
<feature type="transmembrane region" description="Helical" evidence="8">
    <location>
        <begin position="127"/>
        <end position="150"/>
    </location>
</feature>
<feature type="transmembrane region" description="Helical" evidence="8">
    <location>
        <begin position="65"/>
        <end position="89"/>
    </location>
</feature>
<dbReference type="InterPro" id="IPR004776">
    <property type="entry name" value="Mem_transp_PIN-like"/>
</dbReference>
<dbReference type="GO" id="GO:0055085">
    <property type="term" value="P:transmembrane transport"/>
    <property type="evidence" value="ECO:0007669"/>
    <property type="project" value="InterPro"/>
</dbReference>
<feature type="transmembrane region" description="Helical" evidence="8">
    <location>
        <begin position="170"/>
        <end position="190"/>
    </location>
</feature>
<evidence type="ECO:0000256" key="5">
    <source>
        <dbReference type="ARBA" id="ARBA00022692"/>
    </source>
</evidence>
<evidence type="ECO:0000256" key="3">
    <source>
        <dbReference type="ARBA" id="ARBA00022448"/>
    </source>
</evidence>
<dbReference type="AlphaFoldDB" id="A0A7S8C171"/>
<keyword evidence="10" id="KW-1185">Reference proteome</keyword>
<dbReference type="PANTHER" id="PTHR36838">
    <property type="entry name" value="AUXIN EFFLUX CARRIER FAMILY PROTEIN"/>
    <property type="match status" value="1"/>
</dbReference>
<name>A0A7S8C171_9HYPH</name>
<keyword evidence="3" id="KW-0813">Transport</keyword>
<evidence type="ECO:0000256" key="8">
    <source>
        <dbReference type="SAM" id="Phobius"/>
    </source>
</evidence>
<dbReference type="RefSeq" id="WP_213162626.1">
    <property type="nucleotide sequence ID" value="NZ_CP058214.1"/>
</dbReference>
<reference evidence="9 10" key="1">
    <citation type="submission" date="2020-06" db="EMBL/GenBank/DDBJ databases">
        <title>Genome sequence of 2 isolates from Red Sea Mangroves.</title>
        <authorList>
            <person name="Sefrji F."/>
            <person name="Michoud G."/>
            <person name="Merlino G."/>
            <person name="Daffonchio D."/>
        </authorList>
    </citation>
    <scope>NUCLEOTIDE SEQUENCE [LARGE SCALE GENOMIC DNA]</scope>
    <source>
        <strain evidence="9 10">R1DC25</strain>
    </source>
</reference>
<gene>
    <name evidence="9" type="ORF">HW532_00820</name>
</gene>